<evidence type="ECO:0000313" key="2">
    <source>
        <dbReference type="Proteomes" id="UP000199093"/>
    </source>
</evidence>
<accession>A0A1G8QBF4</accession>
<dbReference type="RefSeq" id="WP_089849138.1">
    <property type="nucleotide sequence ID" value="NZ_FNEJ01000015.1"/>
</dbReference>
<dbReference type="EMBL" id="FNEJ01000015">
    <property type="protein sequence ID" value="SDJ01928.1"/>
    <property type="molecule type" value="Genomic_DNA"/>
</dbReference>
<dbReference type="STRING" id="555512.SAMN04487993_101521"/>
<keyword evidence="2" id="KW-1185">Reference proteome</keyword>
<sequence length="116" mass="12010">MSIRRATAVLAVLLAVLLGGTGVGSARAMAPDRDTVALQMLDQIYGLAAGDLCGEEAGHALTCPLCHALPEAPVFGATGREAALVPHDGWRRLADLHRAAQARSLCHSPRAPPLAI</sequence>
<gene>
    <name evidence="1" type="ORF">SAMN04487993_101521</name>
</gene>
<organism evidence="1 2">
    <name type="scientific">Salipiger marinus</name>
    <dbReference type="NCBI Taxonomy" id="555512"/>
    <lineage>
        <taxon>Bacteria</taxon>
        <taxon>Pseudomonadati</taxon>
        <taxon>Pseudomonadota</taxon>
        <taxon>Alphaproteobacteria</taxon>
        <taxon>Rhodobacterales</taxon>
        <taxon>Roseobacteraceae</taxon>
        <taxon>Salipiger</taxon>
    </lineage>
</organism>
<dbReference type="OrthoDB" id="7871900at2"/>
<evidence type="ECO:0000313" key="1">
    <source>
        <dbReference type="EMBL" id="SDJ01928.1"/>
    </source>
</evidence>
<dbReference type="Proteomes" id="UP000199093">
    <property type="component" value="Unassembled WGS sequence"/>
</dbReference>
<name>A0A1G8QBF4_9RHOB</name>
<dbReference type="AlphaFoldDB" id="A0A1G8QBF4"/>
<reference evidence="2" key="1">
    <citation type="submission" date="2016-10" db="EMBL/GenBank/DDBJ databases">
        <authorList>
            <person name="Varghese N."/>
            <person name="Submissions S."/>
        </authorList>
    </citation>
    <scope>NUCLEOTIDE SEQUENCE [LARGE SCALE GENOMIC DNA]</scope>
    <source>
        <strain evidence="2">DSM 26424</strain>
    </source>
</reference>
<proteinExistence type="predicted"/>
<protein>
    <submittedName>
        <fullName evidence="1">Uncharacterized protein</fullName>
    </submittedName>
</protein>